<evidence type="ECO:0000256" key="3">
    <source>
        <dbReference type="ARBA" id="ARBA00022723"/>
    </source>
</evidence>
<feature type="binding site" evidence="13">
    <location>
        <position position="383"/>
    </location>
    <ligand>
        <name>4-amino-2-methyl-5-(diphosphooxymethyl)pyrimidine</name>
        <dbReference type="ChEBI" id="CHEBI:57841"/>
    </ligand>
</feature>
<dbReference type="AlphaFoldDB" id="A0A1K1RVD0"/>
<evidence type="ECO:0000256" key="12">
    <source>
        <dbReference type="ARBA" id="ARBA00047883"/>
    </source>
</evidence>
<dbReference type="GO" id="GO:0009229">
    <property type="term" value="P:thiamine diphosphate biosynthetic process"/>
    <property type="evidence" value="ECO:0007669"/>
    <property type="project" value="UniProtKB-UniRule"/>
</dbReference>
<evidence type="ECO:0000313" key="17">
    <source>
        <dbReference type="Proteomes" id="UP000182248"/>
    </source>
</evidence>
<dbReference type="Proteomes" id="UP000182248">
    <property type="component" value="Unassembled WGS sequence"/>
</dbReference>
<keyword evidence="8 13" id="KW-0784">Thiamine biosynthesis</keyword>
<feature type="binding site" evidence="13">
    <location>
        <position position="354"/>
    </location>
    <ligand>
        <name>4-amino-2-methyl-5-(diphosphooxymethyl)pyrimidine</name>
        <dbReference type="ChEBI" id="CHEBI:57841"/>
    </ligand>
</feature>
<reference evidence="16 17" key="1">
    <citation type="submission" date="2016-11" db="EMBL/GenBank/DDBJ databases">
        <authorList>
            <person name="Jaros S."/>
            <person name="Januszkiewicz K."/>
            <person name="Wedrychowicz H."/>
        </authorList>
    </citation>
    <scope>NUCLEOTIDE SEQUENCE [LARGE SCALE GENOMIC DNA]</scope>
    <source>
        <strain evidence="16 17">CGMCC 1.12145</strain>
    </source>
</reference>
<evidence type="ECO:0000256" key="2">
    <source>
        <dbReference type="ARBA" id="ARBA00022679"/>
    </source>
</evidence>
<evidence type="ECO:0000313" key="16">
    <source>
        <dbReference type="EMBL" id="SFW75882.1"/>
    </source>
</evidence>
<comment type="cofactor">
    <cofactor evidence="13">
        <name>Mg(2+)</name>
        <dbReference type="ChEBI" id="CHEBI:18420"/>
    </cofactor>
    <text evidence="13">Binds 1 Mg(2+) ion per subunit.</text>
</comment>
<dbReference type="PANTHER" id="PTHR20858">
    <property type="entry name" value="PHOSPHOMETHYLPYRIMIDINE KINASE"/>
    <property type="match status" value="1"/>
</dbReference>
<dbReference type="UniPathway" id="UPA00060">
    <property type="reaction ID" value="UER00141"/>
</dbReference>
<dbReference type="GO" id="GO:0005524">
    <property type="term" value="F:ATP binding"/>
    <property type="evidence" value="ECO:0007669"/>
    <property type="project" value="UniProtKB-KW"/>
</dbReference>
<keyword evidence="17" id="KW-1185">Reference proteome</keyword>
<dbReference type="EMBL" id="FPJE01000036">
    <property type="protein sequence ID" value="SFW75882.1"/>
    <property type="molecule type" value="Genomic_DNA"/>
</dbReference>
<evidence type="ECO:0000256" key="11">
    <source>
        <dbReference type="ARBA" id="ARBA00047851"/>
    </source>
</evidence>
<dbReference type="InterPro" id="IPR036206">
    <property type="entry name" value="ThiamineP_synth_sf"/>
</dbReference>
<feature type="domain" description="Thiamine phosphate synthase/TenI" evidence="14">
    <location>
        <begin position="262"/>
        <end position="436"/>
    </location>
</feature>
<evidence type="ECO:0000259" key="14">
    <source>
        <dbReference type="Pfam" id="PF02581"/>
    </source>
</evidence>
<dbReference type="NCBIfam" id="TIGR00693">
    <property type="entry name" value="thiE"/>
    <property type="match status" value="1"/>
</dbReference>
<comment type="pathway">
    <text evidence="1 13">Cofactor biosynthesis; thiamine diphosphate biosynthesis; thiamine phosphate from 4-amino-2-methyl-5-diphosphomethylpyrimidine and 4-methyl-5-(2-phosphoethyl)-thiazole: step 1/1.</text>
</comment>
<dbReference type="Gene3D" id="3.20.20.70">
    <property type="entry name" value="Aldolase class I"/>
    <property type="match status" value="1"/>
</dbReference>
<dbReference type="Pfam" id="PF08543">
    <property type="entry name" value="Phos_pyr_kin"/>
    <property type="match status" value="1"/>
</dbReference>
<feature type="binding site" evidence="13">
    <location>
        <position position="315"/>
    </location>
    <ligand>
        <name>4-amino-2-methyl-5-(diphosphooxymethyl)pyrimidine</name>
        <dbReference type="ChEBI" id="CHEBI:57841"/>
    </ligand>
</feature>
<dbReference type="GO" id="GO:0000287">
    <property type="term" value="F:magnesium ion binding"/>
    <property type="evidence" value="ECO:0007669"/>
    <property type="project" value="UniProtKB-UniRule"/>
</dbReference>
<comment type="function">
    <text evidence="13">Condenses 4-methyl-5-(beta-hydroxyethyl)thiazole monophosphate (THZ-P) and 2-methyl-4-amino-5-hydroxymethyl pyrimidine pyrophosphate (HMP-PP) to form thiamine monophosphate (TMP).</text>
</comment>
<dbReference type="GO" id="GO:0004789">
    <property type="term" value="F:thiamine-phosphate diphosphorylase activity"/>
    <property type="evidence" value="ECO:0007669"/>
    <property type="project" value="UniProtKB-UniRule"/>
</dbReference>
<dbReference type="GO" id="GO:0008902">
    <property type="term" value="F:hydroxymethylpyrimidine kinase activity"/>
    <property type="evidence" value="ECO:0007669"/>
    <property type="project" value="TreeGrafter"/>
</dbReference>
<keyword evidence="4" id="KW-0547">Nucleotide-binding</keyword>
<dbReference type="InterPro" id="IPR034291">
    <property type="entry name" value="TMP_synthase"/>
</dbReference>
<proteinExistence type="inferred from homology"/>
<dbReference type="InterPro" id="IPR022998">
    <property type="entry name" value="ThiamineP_synth_TenI"/>
</dbReference>
<dbReference type="EC" id="2.5.1.3" evidence="13"/>
<evidence type="ECO:0000256" key="10">
    <source>
        <dbReference type="ARBA" id="ARBA00047334"/>
    </source>
</evidence>
<keyword evidence="5 16" id="KW-0418">Kinase</keyword>
<evidence type="ECO:0000256" key="4">
    <source>
        <dbReference type="ARBA" id="ARBA00022741"/>
    </source>
</evidence>
<dbReference type="InterPro" id="IPR013785">
    <property type="entry name" value="Aldolase_TIM"/>
</dbReference>
<keyword evidence="7 13" id="KW-0460">Magnesium</keyword>
<dbReference type="Pfam" id="PF02581">
    <property type="entry name" value="TMP-TENI"/>
    <property type="match status" value="1"/>
</dbReference>
<dbReference type="HAMAP" id="MF_00097">
    <property type="entry name" value="TMP_synthase"/>
    <property type="match status" value="1"/>
</dbReference>
<feature type="domain" description="Pyridoxamine kinase/Phosphomethylpyrimidine kinase" evidence="15">
    <location>
        <begin position="16"/>
        <end position="242"/>
    </location>
</feature>
<feature type="binding site" evidence="13">
    <location>
        <position position="335"/>
    </location>
    <ligand>
        <name>Mg(2+)</name>
        <dbReference type="ChEBI" id="CHEBI:18420"/>
    </ligand>
</feature>
<accession>A0A1K1RVD0</accession>
<feature type="binding site" evidence="13">
    <location>
        <position position="416"/>
    </location>
    <ligand>
        <name>2-[(2R,5Z)-2-carboxy-4-methylthiazol-5(2H)-ylidene]ethyl phosphate</name>
        <dbReference type="ChEBI" id="CHEBI:62899"/>
    </ligand>
</feature>
<feature type="binding site" evidence="13">
    <location>
        <begin position="283"/>
        <end position="287"/>
    </location>
    <ligand>
        <name>4-amino-2-methyl-5-(diphosphooxymethyl)pyrimidine</name>
        <dbReference type="ChEBI" id="CHEBI:57841"/>
    </ligand>
</feature>
<comment type="catalytic activity">
    <reaction evidence="10 13">
        <text>4-methyl-5-(2-phosphooxyethyl)-thiazole + 4-amino-2-methyl-5-(diphosphooxymethyl)pyrimidine + H(+) = thiamine phosphate + diphosphate</text>
        <dbReference type="Rhea" id="RHEA:22328"/>
        <dbReference type="ChEBI" id="CHEBI:15378"/>
        <dbReference type="ChEBI" id="CHEBI:33019"/>
        <dbReference type="ChEBI" id="CHEBI:37575"/>
        <dbReference type="ChEBI" id="CHEBI:57841"/>
        <dbReference type="ChEBI" id="CHEBI:58296"/>
        <dbReference type="EC" id="2.5.1.3"/>
    </reaction>
</comment>
<dbReference type="OrthoDB" id="9810880at2"/>
<protein>
    <recommendedName>
        <fullName evidence="13">Thiamine-phosphate synthase</fullName>
        <shortName evidence="13">TP synthase</shortName>
        <shortName evidence="13">TPS</shortName>
        <ecNumber evidence="13">2.5.1.3</ecNumber>
    </recommendedName>
    <alternativeName>
        <fullName evidence="13">Thiamine-phosphate pyrophosphorylase</fullName>
        <shortName evidence="13">TMP pyrophosphorylase</shortName>
        <shortName evidence="13">TMP-PPase</shortName>
    </alternativeName>
</protein>
<dbReference type="GO" id="GO:0008972">
    <property type="term" value="F:phosphomethylpyrimidine kinase activity"/>
    <property type="evidence" value="ECO:0007669"/>
    <property type="project" value="InterPro"/>
</dbReference>
<keyword evidence="2 13" id="KW-0808">Transferase</keyword>
<dbReference type="STRING" id="1150368.SAMN02927921_04033"/>
<evidence type="ECO:0000256" key="9">
    <source>
        <dbReference type="ARBA" id="ARBA00023268"/>
    </source>
</evidence>
<feature type="binding site" evidence="13">
    <location>
        <begin position="380"/>
        <end position="382"/>
    </location>
    <ligand>
        <name>2-[(2R,5Z)-2-carboxy-4-methylthiazol-5(2H)-ylidene]ethyl phosphate</name>
        <dbReference type="ChEBI" id="CHEBI:62899"/>
    </ligand>
</feature>
<evidence type="ECO:0000256" key="1">
    <source>
        <dbReference type="ARBA" id="ARBA00005165"/>
    </source>
</evidence>
<dbReference type="SUPFAM" id="SSF51391">
    <property type="entry name" value="Thiamin phosphate synthase"/>
    <property type="match status" value="1"/>
</dbReference>
<evidence type="ECO:0000256" key="7">
    <source>
        <dbReference type="ARBA" id="ARBA00022842"/>
    </source>
</evidence>
<dbReference type="CDD" id="cd00564">
    <property type="entry name" value="TMP_TenI"/>
    <property type="match status" value="1"/>
</dbReference>
<evidence type="ECO:0000256" key="13">
    <source>
        <dbReference type="HAMAP-Rule" id="MF_00097"/>
    </source>
</evidence>
<comment type="catalytic activity">
    <reaction evidence="12 13">
        <text>2-[(2R,5Z)-2-carboxy-4-methylthiazol-5(2H)-ylidene]ethyl phosphate + 4-amino-2-methyl-5-(diphosphooxymethyl)pyrimidine + 2 H(+) = thiamine phosphate + CO2 + diphosphate</text>
        <dbReference type="Rhea" id="RHEA:47844"/>
        <dbReference type="ChEBI" id="CHEBI:15378"/>
        <dbReference type="ChEBI" id="CHEBI:16526"/>
        <dbReference type="ChEBI" id="CHEBI:33019"/>
        <dbReference type="ChEBI" id="CHEBI:37575"/>
        <dbReference type="ChEBI" id="CHEBI:57841"/>
        <dbReference type="ChEBI" id="CHEBI:62899"/>
        <dbReference type="EC" id="2.5.1.3"/>
    </reaction>
</comment>
<dbReference type="GO" id="GO:0009228">
    <property type="term" value="P:thiamine biosynthetic process"/>
    <property type="evidence" value="ECO:0007669"/>
    <property type="project" value="UniProtKB-KW"/>
</dbReference>
<dbReference type="NCBIfam" id="NF000736">
    <property type="entry name" value="PRK00043.2-3"/>
    <property type="match status" value="1"/>
</dbReference>
<dbReference type="PANTHER" id="PTHR20858:SF17">
    <property type="entry name" value="HYDROXYMETHYLPYRIMIDINE_PHOSPHOMETHYLPYRIMIDINE KINASE THI20-RELATED"/>
    <property type="match status" value="1"/>
</dbReference>
<evidence type="ECO:0000256" key="6">
    <source>
        <dbReference type="ARBA" id="ARBA00022840"/>
    </source>
</evidence>
<name>A0A1K1RVD0_9FLAO</name>
<keyword evidence="6" id="KW-0067">ATP-binding</keyword>
<comment type="caution">
    <text evidence="13">Lacks conserved residue(s) required for the propagation of feature annotation.</text>
</comment>
<evidence type="ECO:0000256" key="5">
    <source>
        <dbReference type="ARBA" id="ARBA00022777"/>
    </source>
</evidence>
<comment type="similarity">
    <text evidence="13">Belongs to the thiamine-phosphate synthase family.</text>
</comment>
<feature type="binding site" evidence="13">
    <location>
        <position position="316"/>
    </location>
    <ligand>
        <name>Mg(2+)</name>
        <dbReference type="ChEBI" id="CHEBI:18420"/>
    </ligand>
</feature>
<keyword evidence="3 13" id="KW-0479">Metal-binding</keyword>
<dbReference type="SUPFAM" id="SSF53613">
    <property type="entry name" value="Ribokinase-like"/>
    <property type="match status" value="1"/>
</dbReference>
<keyword evidence="9" id="KW-0511">Multifunctional enzyme</keyword>
<dbReference type="InterPro" id="IPR004399">
    <property type="entry name" value="HMP/HMP-P_kinase_dom"/>
</dbReference>
<sequence length="479" mass="51995">MKIMTTSYVLTIAGHDPCSGAGMTADLSTINALGGTGLSVCTALTVQNDLTFEQCYWTDPGIILDQLQLLLNSYPVRVAKIGIIENPDILRQIIRMIHEVSPETDIIWDPVLKSGSGYTFHRNLSVGGLSDIFEMCSLVTPNYDELRAIAENGNIKKAISDISSRCPLLLKGGHRSDAQKGTDILYFKDAISATLLPRNILDVNRHGSGCVLSAGIASYLARGYDLLQSCILAKEYTYRFLLADPAKRKAEHIALQYISTGKSPEEHLQHIQEVCISGGKWIQLRMKDHTEREIFDTAGKARDICTRYGAVLIIDDGVSVARAIGADGVHLGNNDLPPAEARNILGPEAIIGGTANTLEDIDRLQREGVDYIGLGPFRFTTTKKNLAPVLGLDGYSQIMETLQQLKTNIPVIAIGGITLRDIGPILETGISGIAVSGLLTPKQRVTTPGSTKDMIRMIGELIRHAAGPSKQTTEIVKHQ</sequence>
<dbReference type="InterPro" id="IPR029056">
    <property type="entry name" value="Ribokinase-like"/>
</dbReference>
<gene>
    <name evidence="13" type="primary">thiE</name>
    <name evidence="16" type="ORF">SAMN02927921_04033</name>
</gene>
<organism evidence="16 17">
    <name type="scientific">Sinomicrobium oceani</name>
    <dbReference type="NCBI Taxonomy" id="1150368"/>
    <lineage>
        <taxon>Bacteria</taxon>
        <taxon>Pseudomonadati</taxon>
        <taxon>Bacteroidota</taxon>
        <taxon>Flavobacteriia</taxon>
        <taxon>Flavobacteriales</taxon>
        <taxon>Flavobacteriaceae</taxon>
        <taxon>Sinomicrobium</taxon>
    </lineage>
</organism>
<dbReference type="Gene3D" id="3.40.1190.20">
    <property type="match status" value="1"/>
</dbReference>
<evidence type="ECO:0000259" key="15">
    <source>
        <dbReference type="Pfam" id="PF08543"/>
    </source>
</evidence>
<dbReference type="GO" id="GO:0005829">
    <property type="term" value="C:cytosol"/>
    <property type="evidence" value="ECO:0007669"/>
    <property type="project" value="TreeGrafter"/>
</dbReference>
<comment type="catalytic activity">
    <reaction evidence="11 13">
        <text>2-(2-carboxy-4-methylthiazol-5-yl)ethyl phosphate + 4-amino-2-methyl-5-(diphosphooxymethyl)pyrimidine + 2 H(+) = thiamine phosphate + CO2 + diphosphate</text>
        <dbReference type="Rhea" id="RHEA:47848"/>
        <dbReference type="ChEBI" id="CHEBI:15378"/>
        <dbReference type="ChEBI" id="CHEBI:16526"/>
        <dbReference type="ChEBI" id="CHEBI:33019"/>
        <dbReference type="ChEBI" id="CHEBI:37575"/>
        <dbReference type="ChEBI" id="CHEBI:57841"/>
        <dbReference type="ChEBI" id="CHEBI:62890"/>
        <dbReference type="EC" id="2.5.1.3"/>
    </reaction>
</comment>
<dbReference type="CDD" id="cd01169">
    <property type="entry name" value="HMPP_kinase"/>
    <property type="match status" value="1"/>
</dbReference>
<evidence type="ECO:0000256" key="8">
    <source>
        <dbReference type="ARBA" id="ARBA00022977"/>
    </source>
</evidence>
<dbReference type="InterPro" id="IPR013749">
    <property type="entry name" value="PM/HMP-P_kinase-1"/>
</dbReference>